<keyword evidence="2" id="KW-1185">Reference proteome</keyword>
<comment type="caution">
    <text evidence="1">The sequence shown here is derived from an EMBL/GenBank/DDBJ whole genome shotgun (WGS) entry which is preliminary data.</text>
</comment>
<protein>
    <submittedName>
        <fullName evidence="1">Uncharacterized protein</fullName>
    </submittedName>
</protein>
<evidence type="ECO:0000313" key="1">
    <source>
        <dbReference type="EMBL" id="OBZ74891.1"/>
    </source>
</evidence>
<dbReference type="OrthoDB" id="2804352at2759"/>
<dbReference type="AlphaFoldDB" id="A0A1C7MD74"/>
<dbReference type="STRING" id="5627.A0A1C7MD74"/>
<evidence type="ECO:0000313" key="2">
    <source>
        <dbReference type="Proteomes" id="UP000092993"/>
    </source>
</evidence>
<dbReference type="OMA" id="EPKINIC"/>
<proteinExistence type="predicted"/>
<reference evidence="1 2" key="1">
    <citation type="submission" date="2016-03" db="EMBL/GenBank/DDBJ databases">
        <title>Whole genome sequencing of Grifola frondosa 9006-11.</title>
        <authorList>
            <person name="Min B."/>
            <person name="Park H."/>
            <person name="Kim J.-G."/>
            <person name="Cho H."/>
            <person name="Oh Y.-L."/>
            <person name="Kong W.-S."/>
            <person name="Choi I.-G."/>
        </authorList>
    </citation>
    <scope>NUCLEOTIDE SEQUENCE [LARGE SCALE GENOMIC DNA]</scope>
    <source>
        <strain evidence="1 2">9006-11</strain>
    </source>
</reference>
<accession>A0A1C7MD74</accession>
<name>A0A1C7MD74_GRIFR</name>
<gene>
    <name evidence="1" type="ORF">A0H81_05795</name>
</gene>
<sequence>MGENEWTRVLLERRADAAFQLAQKAEGLFIYAKVVVDFLTRRRQLAQHYFDALIAESSESNVHQDAALAPLDVLYTAVLESAFPDIRTDRCLQAQMQDVLGCVAILQDHVSPRVLHSLVGIEVAAVELVVDYLRAIIIFDKTCKTSDAKIHPLHASFPQFLLDENRCMNKLFWVNSCAQNSRWAAACLSTLNDPGLLQRNVCRLPDPLLHKDEVSDLSTRIKTYLPVHTGIQYACLHWATHLCGSGSQDVSVLMQSLDKFCRERLLFWMEALSMIGRLDVAVTALINARDWHASHSSTQDDTYWLLNDAYRFVLEYYIPINCCPEQIYISALTFAPSCVSETSMLKWSIPLWLSEFIVNHAGDHACGYARLPTTSTSCDFPQTDVA</sequence>
<dbReference type="EMBL" id="LUGG01000005">
    <property type="protein sequence ID" value="OBZ74891.1"/>
    <property type="molecule type" value="Genomic_DNA"/>
</dbReference>
<dbReference type="Proteomes" id="UP000092993">
    <property type="component" value="Unassembled WGS sequence"/>
</dbReference>
<organism evidence="1 2">
    <name type="scientific">Grifola frondosa</name>
    <name type="common">Maitake</name>
    <name type="synonym">Polyporus frondosus</name>
    <dbReference type="NCBI Taxonomy" id="5627"/>
    <lineage>
        <taxon>Eukaryota</taxon>
        <taxon>Fungi</taxon>
        <taxon>Dikarya</taxon>
        <taxon>Basidiomycota</taxon>
        <taxon>Agaricomycotina</taxon>
        <taxon>Agaricomycetes</taxon>
        <taxon>Polyporales</taxon>
        <taxon>Grifolaceae</taxon>
        <taxon>Grifola</taxon>
    </lineage>
</organism>